<comment type="caution">
    <text evidence="2">The sequence shown here is derived from an EMBL/GenBank/DDBJ whole genome shotgun (WGS) entry which is preliminary data.</text>
</comment>
<organism evidence="2 3">
    <name type="scientific">Paenibacillus cellulosilyticus</name>
    <dbReference type="NCBI Taxonomy" id="375489"/>
    <lineage>
        <taxon>Bacteria</taxon>
        <taxon>Bacillati</taxon>
        <taxon>Bacillota</taxon>
        <taxon>Bacilli</taxon>
        <taxon>Bacillales</taxon>
        <taxon>Paenibacillaceae</taxon>
        <taxon>Paenibacillus</taxon>
    </lineage>
</organism>
<dbReference type="AlphaFoldDB" id="A0A2V2YH91"/>
<dbReference type="Gene3D" id="1.10.150.350">
    <property type="match status" value="1"/>
</dbReference>
<dbReference type="SUPFAM" id="SSF53335">
    <property type="entry name" value="S-adenosyl-L-methionine-dependent methyltransferases"/>
    <property type="match status" value="1"/>
</dbReference>
<dbReference type="Gene3D" id="3.40.50.150">
    <property type="entry name" value="Vaccinia Virus protein VP39"/>
    <property type="match status" value="1"/>
</dbReference>
<evidence type="ECO:0000259" key="1">
    <source>
        <dbReference type="Pfam" id="PF08242"/>
    </source>
</evidence>
<dbReference type="GO" id="GO:0032259">
    <property type="term" value="P:methylation"/>
    <property type="evidence" value="ECO:0007669"/>
    <property type="project" value="UniProtKB-KW"/>
</dbReference>
<dbReference type="Pfam" id="PF08242">
    <property type="entry name" value="Methyltransf_12"/>
    <property type="match status" value="1"/>
</dbReference>
<keyword evidence="2" id="KW-0808">Transferase</keyword>
<dbReference type="OrthoDB" id="2005133at2"/>
<dbReference type="PANTHER" id="PTHR43861">
    <property type="entry name" value="TRANS-ACONITATE 2-METHYLTRANSFERASE-RELATED"/>
    <property type="match status" value="1"/>
</dbReference>
<keyword evidence="2" id="KW-0489">Methyltransferase</keyword>
<dbReference type="CDD" id="cd02440">
    <property type="entry name" value="AdoMet_MTases"/>
    <property type="match status" value="1"/>
</dbReference>
<accession>A0A2V2YH91</accession>
<proteinExistence type="predicted"/>
<name>A0A2V2YH91_9BACL</name>
<dbReference type="Proteomes" id="UP000246635">
    <property type="component" value="Unassembled WGS sequence"/>
</dbReference>
<evidence type="ECO:0000313" key="3">
    <source>
        <dbReference type="Proteomes" id="UP000246635"/>
    </source>
</evidence>
<gene>
    <name evidence="2" type="ORF">DFQ01_13551</name>
</gene>
<evidence type="ECO:0000313" key="2">
    <source>
        <dbReference type="EMBL" id="PWV92490.1"/>
    </source>
</evidence>
<feature type="domain" description="Methyltransferase type 12" evidence="1">
    <location>
        <begin position="43"/>
        <end position="137"/>
    </location>
</feature>
<dbReference type="GO" id="GO:0008168">
    <property type="term" value="F:methyltransferase activity"/>
    <property type="evidence" value="ECO:0007669"/>
    <property type="project" value="UniProtKB-KW"/>
</dbReference>
<sequence>MSNYEWDDKIDYLSRTRALNHNDDYMEFLVKSVWRITKPVRLIDFGCGYGYLGLKLLPLLPEGSTYTGIDAGEKLLDHARMIFRGLPYETNFIAGDLTTLSFEPQYDIAISHAFLMHMQDPQAALQRMIDSVVDGGKVICIESNWVACMAGYQLDGVNQSEIVDVGLLQRLFERDTMIAGKDGNIGAKLPFYMSKLGLSHIGSRVSDKVWFLNPNGDTNEHAQLLATERTYGFAVSPGEREPFIQGLISRGCTIEEANRQYEYELRLSQAIDSNSFVTHAPGMRFTFGTVDRSLL</sequence>
<dbReference type="InterPro" id="IPR029063">
    <property type="entry name" value="SAM-dependent_MTases_sf"/>
</dbReference>
<protein>
    <submittedName>
        <fullName evidence="2">Methyltransferase family protein</fullName>
    </submittedName>
</protein>
<dbReference type="InterPro" id="IPR013217">
    <property type="entry name" value="Methyltransf_12"/>
</dbReference>
<dbReference type="RefSeq" id="WP_110047072.1">
    <property type="nucleotide sequence ID" value="NZ_CP054613.1"/>
</dbReference>
<reference evidence="2 3" key="1">
    <citation type="submission" date="2018-05" db="EMBL/GenBank/DDBJ databases">
        <title>Genomic Encyclopedia of Type Strains, Phase III (KMG-III): the genomes of soil and plant-associated and newly described type strains.</title>
        <authorList>
            <person name="Whitman W."/>
        </authorList>
    </citation>
    <scope>NUCLEOTIDE SEQUENCE [LARGE SCALE GENOMIC DNA]</scope>
    <source>
        <strain evidence="2 3">CECT 5696</strain>
    </source>
</reference>
<keyword evidence="3" id="KW-1185">Reference proteome</keyword>
<dbReference type="EMBL" id="QGTQ01000035">
    <property type="protein sequence ID" value="PWV92490.1"/>
    <property type="molecule type" value="Genomic_DNA"/>
</dbReference>